<dbReference type="Proteomes" id="UP000186303">
    <property type="component" value="Chromosome 1"/>
</dbReference>
<dbReference type="EMBL" id="LT671821">
    <property type="protein sequence ID" value="SHO75803.1"/>
    <property type="molecule type" value="Genomic_DNA"/>
</dbReference>
<evidence type="ECO:0000313" key="2">
    <source>
        <dbReference type="EMBL" id="SHO75803.1"/>
    </source>
</evidence>
<evidence type="ECO:0000256" key="1">
    <source>
        <dbReference type="SAM" id="MobiDB-lite"/>
    </source>
</evidence>
<dbReference type="PANTHER" id="PTHR28153:SF1">
    <property type="entry name" value="DUF4484 DOMAIN-CONTAINING PROTEIN"/>
    <property type="match status" value="1"/>
</dbReference>
<dbReference type="RefSeq" id="XP_018739685.1">
    <property type="nucleotide sequence ID" value="XM_018886186.1"/>
</dbReference>
<name>M5E7C4_MALS4</name>
<feature type="region of interest" description="Disordered" evidence="1">
    <location>
        <begin position="420"/>
        <end position="453"/>
    </location>
</feature>
<dbReference type="PANTHER" id="PTHR28153">
    <property type="entry name" value="PROTEIN, PUTATIVE-RELATED"/>
    <property type="match status" value="1"/>
</dbReference>
<dbReference type="OrthoDB" id="2152680at2759"/>
<keyword evidence="3" id="KW-1185">Reference proteome</keyword>
<dbReference type="InterPro" id="IPR053056">
    <property type="entry name" value="Lipid_Metab_Assoc_Protein"/>
</dbReference>
<organism evidence="2 3">
    <name type="scientific">Malassezia sympodialis (strain ATCC 42132)</name>
    <name type="common">Atopic eczema-associated yeast</name>
    <dbReference type="NCBI Taxonomy" id="1230383"/>
    <lineage>
        <taxon>Eukaryota</taxon>
        <taxon>Fungi</taxon>
        <taxon>Dikarya</taxon>
        <taxon>Basidiomycota</taxon>
        <taxon>Ustilaginomycotina</taxon>
        <taxon>Malasseziomycetes</taxon>
        <taxon>Malasseziales</taxon>
        <taxon>Malasseziaceae</taxon>
        <taxon>Malassezia</taxon>
    </lineage>
</organism>
<dbReference type="InterPro" id="IPR018626">
    <property type="entry name" value="LCHN/Anr2"/>
</dbReference>
<dbReference type="Pfam" id="PF09804">
    <property type="entry name" value="DENND11"/>
    <property type="match status" value="2"/>
</dbReference>
<evidence type="ECO:0000313" key="3">
    <source>
        <dbReference type="Proteomes" id="UP000186303"/>
    </source>
</evidence>
<proteinExistence type="predicted"/>
<accession>M5E7C4</accession>
<dbReference type="KEGG" id="msym:MSY001_1082"/>
<dbReference type="OMA" id="EYTHEQT"/>
<dbReference type="VEuPathDB" id="FungiDB:MSYG_0136"/>
<reference evidence="3" key="1">
    <citation type="journal article" date="2017" name="Nucleic Acids Res.">
        <title>Proteogenomics produces comprehensive and highly accurate protein-coding gene annotation in a complete genome assembly of Malassezia sympodialis.</title>
        <authorList>
            <person name="Zhu Y."/>
            <person name="Engstroem P.G."/>
            <person name="Tellgren-Roth C."/>
            <person name="Baudo C.D."/>
            <person name="Kennell J.C."/>
            <person name="Sun S."/>
            <person name="Billmyre R.B."/>
            <person name="Schroeder M.S."/>
            <person name="Andersson A."/>
            <person name="Holm T."/>
            <person name="Sigurgeirsson B."/>
            <person name="Wu G."/>
            <person name="Sankaranarayanan S.R."/>
            <person name="Siddharthan R."/>
            <person name="Sanyal K."/>
            <person name="Lundeberg J."/>
            <person name="Nystedt B."/>
            <person name="Boekhout T."/>
            <person name="Dawson T.L. Jr."/>
            <person name="Heitman J."/>
            <person name="Scheynius A."/>
            <person name="Lehtioe J."/>
        </authorList>
    </citation>
    <scope>NUCLEOTIDE SEQUENCE [LARGE SCALE GENOMIC DNA]</scope>
    <source>
        <strain evidence="3">ATCC 42132</strain>
    </source>
</reference>
<dbReference type="HOGENOM" id="CLU_454207_0_0_1"/>
<protein>
    <submittedName>
        <fullName evidence="2">Uncharacterized protein</fullName>
    </submittedName>
</protein>
<dbReference type="AlphaFoldDB" id="M5E7C4"/>
<dbReference type="GO" id="GO:0005811">
    <property type="term" value="C:lipid droplet"/>
    <property type="evidence" value="ECO:0007669"/>
    <property type="project" value="TreeGrafter"/>
</dbReference>
<gene>
    <name evidence="2" type="ORF">MSYG_0136</name>
</gene>
<sequence>MPIPRRASEAPCDVHGLFVAEFHVRHGNSIVYRDPPSLRTDGLEWTVLPSGAHAVTRDTIYFSYDKQHMGVAAFHQHDLADNDARAAQRGARSVSVALIVPCGAAPGSQLTAILPHLVPLALLAQDIAEGAPPPTLHTYMADYAARTASPQHALLQLAYDPATYLLTVHRFLGPLIPPLLKALHVPRRVLLYCPPPTERAAIVAFNLAELMHASFVHAPGVPGDVRVRGLVTLHDLDALLAEPTPPATAWLAWTSDRLLLDKTHLYDISVDVSSCAFLPSAPPPMATRPVARLVPSVSRVPVPLRWSTRDLSLFLELAEQERRFVALLTDEGRPTFRAWCEAEALPATCDLHMSVRPPWRYAGQDDRSRVVGYLVVCMAMLRFWLAEWWLIRAQLHVVVPLALVMPLGVRGDGGMSGGIVDLGDDASVDSESVPRRRGSRSLDAADREPSSESYDPLVAACGLHVPQAHGRPRSMASARSWTSHAGVARERTIRPAHPRYDAQDAPHLPLESMTSLYLFTLWSSYVRAKHIQAVAYLEERVQLLPPADESASLLRARNVSVSPDCLHSLGLEHTSEIDCAVAQQILTPHHSTLRIARGWLG</sequence>